<dbReference type="InterPro" id="IPR005744">
    <property type="entry name" value="Hy-lIII"/>
</dbReference>
<comment type="similarity">
    <text evidence="2">Belongs to the UPF0073 (Hly-III) family.</text>
</comment>
<evidence type="ECO:0000313" key="9">
    <source>
        <dbReference type="EMBL" id="TVS28846.1"/>
    </source>
</evidence>
<comment type="caution">
    <text evidence="9">The sequence shown here is derived from an EMBL/GenBank/DDBJ whole genome shotgun (WGS) entry which is preliminary data.</text>
</comment>
<proteinExistence type="inferred from homology"/>
<dbReference type="GO" id="GO:0046872">
    <property type="term" value="F:metal ion binding"/>
    <property type="evidence" value="ECO:0007669"/>
    <property type="project" value="UniProtKB-KW"/>
</dbReference>
<protein>
    <submittedName>
        <fullName evidence="9">Hemolysin III family protein</fullName>
    </submittedName>
</protein>
<accession>A0A6C1TX90</accession>
<evidence type="ECO:0000256" key="7">
    <source>
        <dbReference type="PIRSR" id="PIRSR604254-1"/>
    </source>
</evidence>
<keyword evidence="4 8" id="KW-0812">Transmembrane</keyword>
<feature type="transmembrane region" description="Helical" evidence="8">
    <location>
        <begin position="98"/>
        <end position="115"/>
    </location>
</feature>
<dbReference type="EMBL" id="RXIR01000009">
    <property type="protein sequence ID" value="TVS28846.1"/>
    <property type="molecule type" value="Genomic_DNA"/>
</dbReference>
<feature type="transmembrane region" description="Helical" evidence="8">
    <location>
        <begin position="173"/>
        <end position="193"/>
    </location>
</feature>
<evidence type="ECO:0000256" key="1">
    <source>
        <dbReference type="ARBA" id="ARBA00004651"/>
    </source>
</evidence>
<keyword evidence="6 8" id="KW-0472">Membrane</keyword>
<organism evidence="9 10">
    <name type="scientific">Corynebacterium sanguinis</name>
    <dbReference type="NCBI Taxonomy" id="2594913"/>
    <lineage>
        <taxon>Bacteria</taxon>
        <taxon>Bacillati</taxon>
        <taxon>Actinomycetota</taxon>
        <taxon>Actinomycetes</taxon>
        <taxon>Mycobacteriales</taxon>
        <taxon>Corynebacteriaceae</taxon>
        <taxon>Corynebacterium</taxon>
    </lineage>
</organism>
<comment type="subcellular location">
    <subcellularLocation>
        <location evidence="1">Cell membrane</location>
        <topology evidence="1">Multi-pass membrane protein</topology>
    </subcellularLocation>
</comment>
<feature type="transmembrane region" description="Helical" evidence="8">
    <location>
        <begin position="58"/>
        <end position="77"/>
    </location>
</feature>
<reference evidence="9 10" key="1">
    <citation type="submission" date="2018-12" db="EMBL/GenBank/DDBJ databases">
        <title>Corynebacterium sanguinis sp. nov., a clinically-associated and environmental corynebacterium.</title>
        <authorList>
            <person name="Gonzales-Siles L."/>
            <person name="Jaen-Luchoro D."/>
            <person name="Cardew S."/>
            <person name="Inganas E."/>
            <person name="Ohlen M."/>
            <person name="Jensie-Markopolous S."/>
            <person name="Pinyeiro-Iglesias B."/>
            <person name="Molin K."/>
            <person name="Skovbjerg S."/>
            <person name="Svensson-Stadler L."/>
            <person name="Funke G."/>
            <person name="Moore E.R.B."/>
        </authorList>
    </citation>
    <scope>NUCLEOTIDE SEQUENCE [LARGE SCALE GENOMIC DNA]</scope>
    <source>
        <strain evidence="9 10">58734</strain>
    </source>
</reference>
<evidence type="ECO:0000256" key="3">
    <source>
        <dbReference type="ARBA" id="ARBA00022475"/>
    </source>
</evidence>
<feature type="transmembrane region" description="Helical" evidence="8">
    <location>
        <begin position="28"/>
        <end position="52"/>
    </location>
</feature>
<dbReference type="Proteomes" id="UP000336646">
    <property type="component" value="Unassembled WGS sequence"/>
</dbReference>
<feature type="binding site" evidence="7">
    <location>
        <position position="208"/>
    </location>
    <ligand>
        <name>Zn(2+)</name>
        <dbReference type="ChEBI" id="CHEBI:29105"/>
    </ligand>
</feature>
<evidence type="ECO:0000256" key="5">
    <source>
        <dbReference type="ARBA" id="ARBA00022989"/>
    </source>
</evidence>
<feature type="transmembrane region" description="Helical" evidence="8">
    <location>
        <begin position="214"/>
        <end position="234"/>
    </location>
</feature>
<dbReference type="PANTHER" id="PTHR20855">
    <property type="entry name" value="ADIPOR/PROGESTIN RECEPTOR-RELATED"/>
    <property type="match status" value="1"/>
</dbReference>
<dbReference type="InterPro" id="IPR004254">
    <property type="entry name" value="AdipoR/HlyIII-related"/>
</dbReference>
<dbReference type="NCBIfam" id="TIGR01065">
    <property type="entry name" value="hlyIII"/>
    <property type="match status" value="1"/>
</dbReference>
<keyword evidence="7" id="KW-0862">Zinc</keyword>
<feature type="transmembrane region" description="Helical" evidence="8">
    <location>
        <begin position="121"/>
        <end position="141"/>
    </location>
</feature>
<evidence type="ECO:0000256" key="8">
    <source>
        <dbReference type="SAM" id="Phobius"/>
    </source>
</evidence>
<keyword evidence="7" id="KW-0479">Metal-binding</keyword>
<dbReference type="RefSeq" id="WP_144773110.1">
    <property type="nucleotide sequence ID" value="NZ_RXIR01000009.1"/>
</dbReference>
<keyword evidence="3" id="KW-1003">Cell membrane</keyword>
<dbReference type="GO" id="GO:0005886">
    <property type="term" value="C:plasma membrane"/>
    <property type="evidence" value="ECO:0007669"/>
    <property type="project" value="UniProtKB-SubCell"/>
</dbReference>
<dbReference type="AlphaFoldDB" id="A0A6C1TX90"/>
<feature type="transmembrane region" description="Helical" evidence="8">
    <location>
        <begin position="148"/>
        <end position="167"/>
    </location>
</feature>
<evidence type="ECO:0000256" key="2">
    <source>
        <dbReference type="ARBA" id="ARBA00008488"/>
    </source>
</evidence>
<gene>
    <name evidence="9" type="ORF">EKI59_05830</name>
</gene>
<evidence type="ECO:0000313" key="10">
    <source>
        <dbReference type="Proteomes" id="UP000336646"/>
    </source>
</evidence>
<feature type="binding site" evidence="7">
    <location>
        <position position="212"/>
    </location>
    <ligand>
        <name>Zn(2+)</name>
        <dbReference type="ChEBI" id="CHEBI:29105"/>
    </ligand>
</feature>
<sequence length="237" mass="26453">MRSLAEVTTIERTSRVFDRGLRPSTRGWAHLIAAFVASISSAVLITFAWLTLRPVEALSVSVYCAGLILLFAVSGLYHRGPWKSAATVQWWRRADHSTIAIFIASTYTPLCIILLEPPYSTWMLVIAWAGAVLGVVLNMVWINHPRWLDVLVYITLGWLVLPILPVLRTEADMTVILLLFFGGVAYTVGAVIYGLKWPGREARYYGYHEHFHTLTIVAAALHLVAIWIIVVQAGQPT</sequence>
<evidence type="ECO:0000256" key="6">
    <source>
        <dbReference type="ARBA" id="ARBA00023136"/>
    </source>
</evidence>
<keyword evidence="5 8" id="KW-1133">Transmembrane helix</keyword>
<dbReference type="GO" id="GO:0140911">
    <property type="term" value="F:pore-forming activity"/>
    <property type="evidence" value="ECO:0007669"/>
    <property type="project" value="InterPro"/>
</dbReference>
<evidence type="ECO:0000256" key="4">
    <source>
        <dbReference type="ARBA" id="ARBA00022692"/>
    </source>
</evidence>
<name>A0A6C1TX90_9CORY</name>
<dbReference type="OrthoDB" id="9813689at2"/>
<dbReference type="PANTHER" id="PTHR20855:SF3">
    <property type="entry name" value="LD03007P"/>
    <property type="match status" value="1"/>
</dbReference>
<dbReference type="Pfam" id="PF03006">
    <property type="entry name" value="HlyIII"/>
    <property type="match status" value="1"/>
</dbReference>
<feature type="binding site" evidence="7">
    <location>
        <position position="78"/>
    </location>
    <ligand>
        <name>Zn(2+)</name>
        <dbReference type="ChEBI" id="CHEBI:29105"/>
    </ligand>
</feature>